<reference evidence="2 3" key="1">
    <citation type="submission" date="2017-03" db="EMBL/GenBank/DDBJ databases">
        <title>Genomes of endolithic fungi from Antarctica.</title>
        <authorList>
            <person name="Coleine C."/>
            <person name="Masonjones S."/>
            <person name="Stajich J.E."/>
        </authorList>
    </citation>
    <scope>NUCLEOTIDE SEQUENCE [LARGE SCALE GENOMIC DNA]</scope>
    <source>
        <strain evidence="2 3">CCFEE 5311</strain>
    </source>
</reference>
<feature type="region of interest" description="Disordered" evidence="1">
    <location>
        <begin position="1"/>
        <end position="58"/>
    </location>
</feature>
<dbReference type="AlphaFoldDB" id="A0A4U0VF50"/>
<organism evidence="2 3">
    <name type="scientific">Friedmanniomyces endolithicus</name>
    <dbReference type="NCBI Taxonomy" id="329885"/>
    <lineage>
        <taxon>Eukaryota</taxon>
        <taxon>Fungi</taxon>
        <taxon>Dikarya</taxon>
        <taxon>Ascomycota</taxon>
        <taxon>Pezizomycotina</taxon>
        <taxon>Dothideomycetes</taxon>
        <taxon>Dothideomycetidae</taxon>
        <taxon>Mycosphaerellales</taxon>
        <taxon>Teratosphaeriaceae</taxon>
        <taxon>Friedmanniomyces</taxon>
    </lineage>
</organism>
<evidence type="ECO:0000256" key="1">
    <source>
        <dbReference type="SAM" id="MobiDB-lite"/>
    </source>
</evidence>
<dbReference type="Proteomes" id="UP000310066">
    <property type="component" value="Unassembled WGS sequence"/>
</dbReference>
<sequence length="277" mass="30346">MASTTTTTTSDILADPLPRWPRGRGKDDHPPPPPRAQEDEEDDDGPIRDQTTQEKMDEQLAAQYYAIVRRNRAKGYRHRAVRTTSPRWAGSHLDGALFLAPLAAVLSPLAAGQQFPPQPDDRKRKRNLPSVPSPDAAAAAEEPAAKRQQRAVSLRPDDTTTTTVRSQPPPPIPDDILALADTIKHLPITRMGRTVGHAFPSRNVLRTCAPLEGETSRKTGCLMVGKRGGRLRAWRGDPRLFSAEWWGYLCVEGWERGVVGGETGVGGRKTWNSGSTG</sequence>
<comment type="caution">
    <text evidence="2">The sequence shown here is derived from an EMBL/GenBank/DDBJ whole genome shotgun (WGS) entry which is preliminary data.</text>
</comment>
<gene>
    <name evidence="2" type="ORF">B0A54_03782</name>
</gene>
<evidence type="ECO:0000313" key="3">
    <source>
        <dbReference type="Proteomes" id="UP000310066"/>
    </source>
</evidence>
<feature type="region of interest" description="Disordered" evidence="1">
    <location>
        <begin position="111"/>
        <end position="174"/>
    </location>
</feature>
<name>A0A4U0VF50_9PEZI</name>
<feature type="compositionally biased region" description="Basic and acidic residues" evidence="1">
    <location>
        <begin position="45"/>
        <end position="58"/>
    </location>
</feature>
<evidence type="ECO:0000313" key="2">
    <source>
        <dbReference type="EMBL" id="TKA46826.1"/>
    </source>
</evidence>
<proteinExistence type="predicted"/>
<dbReference type="EMBL" id="NAJP01000007">
    <property type="protein sequence ID" value="TKA46826.1"/>
    <property type="molecule type" value="Genomic_DNA"/>
</dbReference>
<protein>
    <submittedName>
        <fullName evidence="2">Uncharacterized protein</fullName>
    </submittedName>
</protein>
<dbReference type="OrthoDB" id="10321275at2759"/>
<accession>A0A4U0VF50</accession>